<accession>A0ACB8QNL1</accession>
<proteinExistence type="predicted"/>
<reference evidence="1" key="1">
    <citation type="submission" date="2021-02" db="EMBL/GenBank/DDBJ databases">
        <authorList>
            <consortium name="DOE Joint Genome Institute"/>
            <person name="Ahrendt S."/>
            <person name="Looney B.P."/>
            <person name="Miyauchi S."/>
            <person name="Morin E."/>
            <person name="Drula E."/>
            <person name="Courty P.E."/>
            <person name="Chicoki N."/>
            <person name="Fauchery L."/>
            <person name="Kohler A."/>
            <person name="Kuo A."/>
            <person name="Labutti K."/>
            <person name="Pangilinan J."/>
            <person name="Lipzen A."/>
            <person name="Riley R."/>
            <person name="Andreopoulos W."/>
            <person name="He G."/>
            <person name="Johnson J."/>
            <person name="Barry K.W."/>
            <person name="Grigoriev I.V."/>
            <person name="Nagy L."/>
            <person name="Hibbett D."/>
            <person name="Henrissat B."/>
            <person name="Matheny P.B."/>
            <person name="Labbe J."/>
            <person name="Martin F."/>
        </authorList>
    </citation>
    <scope>NUCLEOTIDE SEQUENCE</scope>
    <source>
        <strain evidence="1">EC-137</strain>
    </source>
</reference>
<comment type="caution">
    <text evidence="1">The sequence shown here is derived from an EMBL/GenBank/DDBJ whole genome shotgun (WGS) entry which is preliminary data.</text>
</comment>
<sequence>MAGGSIRVPDPAISRWTYARENVYRHFRWTRHTASIAFWLVGVVPAGLFWLAVNTDNKYKVIGTRKDQSLLRGAPVQSAAEITDE</sequence>
<protein>
    <submittedName>
        <fullName evidence="1">Uncharacterized protein</fullName>
    </submittedName>
</protein>
<organism evidence="1 2">
    <name type="scientific">Vararia minispora EC-137</name>
    <dbReference type="NCBI Taxonomy" id="1314806"/>
    <lineage>
        <taxon>Eukaryota</taxon>
        <taxon>Fungi</taxon>
        <taxon>Dikarya</taxon>
        <taxon>Basidiomycota</taxon>
        <taxon>Agaricomycotina</taxon>
        <taxon>Agaricomycetes</taxon>
        <taxon>Russulales</taxon>
        <taxon>Lachnocladiaceae</taxon>
        <taxon>Vararia</taxon>
    </lineage>
</organism>
<dbReference type="Proteomes" id="UP000814128">
    <property type="component" value="Unassembled WGS sequence"/>
</dbReference>
<evidence type="ECO:0000313" key="1">
    <source>
        <dbReference type="EMBL" id="KAI0033267.1"/>
    </source>
</evidence>
<keyword evidence="2" id="KW-1185">Reference proteome</keyword>
<dbReference type="EMBL" id="MU273524">
    <property type="protein sequence ID" value="KAI0033267.1"/>
    <property type="molecule type" value="Genomic_DNA"/>
</dbReference>
<reference evidence="1" key="2">
    <citation type="journal article" date="2022" name="New Phytol.">
        <title>Evolutionary transition to the ectomycorrhizal habit in the genomes of a hyperdiverse lineage of mushroom-forming fungi.</title>
        <authorList>
            <person name="Looney B."/>
            <person name="Miyauchi S."/>
            <person name="Morin E."/>
            <person name="Drula E."/>
            <person name="Courty P.E."/>
            <person name="Kohler A."/>
            <person name="Kuo A."/>
            <person name="LaButti K."/>
            <person name="Pangilinan J."/>
            <person name="Lipzen A."/>
            <person name="Riley R."/>
            <person name="Andreopoulos W."/>
            <person name="He G."/>
            <person name="Johnson J."/>
            <person name="Nolan M."/>
            <person name="Tritt A."/>
            <person name="Barry K.W."/>
            <person name="Grigoriev I.V."/>
            <person name="Nagy L.G."/>
            <person name="Hibbett D."/>
            <person name="Henrissat B."/>
            <person name="Matheny P.B."/>
            <person name="Labbe J."/>
            <person name="Martin F.M."/>
        </authorList>
    </citation>
    <scope>NUCLEOTIDE SEQUENCE</scope>
    <source>
        <strain evidence="1">EC-137</strain>
    </source>
</reference>
<gene>
    <name evidence="1" type="ORF">K488DRAFT_85103</name>
</gene>
<evidence type="ECO:0000313" key="2">
    <source>
        <dbReference type="Proteomes" id="UP000814128"/>
    </source>
</evidence>
<name>A0ACB8QNL1_9AGAM</name>